<name>S3DJM5_9GAMM</name>
<dbReference type="GO" id="GO:0009425">
    <property type="term" value="C:bacterial-type flagellum basal body"/>
    <property type="evidence" value="ECO:0007669"/>
    <property type="project" value="UniProtKB-SubCell"/>
</dbReference>
<feature type="transmembrane region" description="Helical" evidence="7">
    <location>
        <begin position="15"/>
        <end position="40"/>
    </location>
</feature>
<dbReference type="GO" id="GO:0009306">
    <property type="term" value="P:protein secretion"/>
    <property type="evidence" value="ECO:0007669"/>
    <property type="project" value="InterPro"/>
</dbReference>
<feature type="transmembrane region" description="Helical" evidence="7">
    <location>
        <begin position="52"/>
        <end position="71"/>
    </location>
</feature>
<evidence type="ECO:0000256" key="4">
    <source>
        <dbReference type="ARBA" id="ARBA00022692"/>
    </source>
</evidence>
<evidence type="ECO:0000256" key="7">
    <source>
        <dbReference type="RuleBase" id="RU364090"/>
    </source>
</evidence>
<dbReference type="EMBL" id="AMSD01000001">
    <property type="protein sequence ID" value="EPE37910.1"/>
    <property type="molecule type" value="Genomic_DNA"/>
</dbReference>
<gene>
    <name evidence="7" type="primary">fliQ</name>
    <name evidence="8" type="ORF">O1U_0373</name>
</gene>
<comment type="caution">
    <text evidence="8">The sequence shown here is derived from an EMBL/GenBank/DDBJ whole genome shotgun (WGS) entry which is preliminary data.</text>
</comment>
<sequence>MSNTEFFINLFQDSLWIILLIVSVIIIPSLLIGLIVAIFQAATSINEQTLSFLPRLIITLAVLILCSHWIVELLMDFFSILLTNSHMCYTKN</sequence>
<comment type="similarity">
    <text evidence="2 7">Belongs to the FliQ/MopD/SpaQ family.</text>
</comment>
<evidence type="ECO:0000313" key="8">
    <source>
        <dbReference type="EMBL" id="EPE37910.1"/>
    </source>
</evidence>
<evidence type="ECO:0000256" key="1">
    <source>
        <dbReference type="ARBA" id="ARBA00004651"/>
    </source>
</evidence>
<evidence type="ECO:0000256" key="3">
    <source>
        <dbReference type="ARBA" id="ARBA00022475"/>
    </source>
</evidence>
<dbReference type="AlphaFoldDB" id="S3DJM5"/>
<reference evidence="8 9" key="1">
    <citation type="journal article" date="2014" name="Environ. Microbiol.">
        <title>Genomic signatures of obligate host dependence in the luminous bacterial symbiont of a vertebrate.</title>
        <authorList>
            <person name="Hendry T.A."/>
            <person name="de Wet J.R."/>
            <person name="Dunlap P.V."/>
        </authorList>
    </citation>
    <scope>NUCLEOTIDE SEQUENCE [LARGE SCALE GENOMIC DNA]</scope>
    <source>
        <strain evidence="8 9">Akat1</strain>
    </source>
</reference>
<accession>S3DJM5</accession>
<dbReference type="Proteomes" id="UP000053688">
    <property type="component" value="Unassembled WGS sequence"/>
</dbReference>
<dbReference type="PRINTS" id="PR00952">
    <property type="entry name" value="TYPE3IMQPROT"/>
</dbReference>
<dbReference type="GO" id="GO:0044780">
    <property type="term" value="P:bacterial-type flagellum assembly"/>
    <property type="evidence" value="ECO:0007669"/>
    <property type="project" value="InterPro"/>
</dbReference>
<dbReference type="InterPro" id="IPR002191">
    <property type="entry name" value="Bac_export_3"/>
</dbReference>
<dbReference type="PANTHER" id="PTHR34040">
    <property type="entry name" value="FLAGELLAR BIOSYNTHETIC PROTEIN FLIQ"/>
    <property type="match status" value="1"/>
</dbReference>
<keyword evidence="8" id="KW-0966">Cell projection</keyword>
<evidence type="ECO:0000256" key="5">
    <source>
        <dbReference type="ARBA" id="ARBA00022989"/>
    </source>
</evidence>
<evidence type="ECO:0000313" key="9">
    <source>
        <dbReference type="Proteomes" id="UP000053688"/>
    </source>
</evidence>
<proteinExistence type="inferred from homology"/>
<dbReference type="NCBIfam" id="TIGR01402">
    <property type="entry name" value="fliQ"/>
    <property type="match status" value="1"/>
</dbReference>
<protein>
    <recommendedName>
        <fullName evidence="7">Flagellar biosynthetic protein FliQ</fullName>
    </recommendedName>
</protein>
<dbReference type="Pfam" id="PF01313">
    <property type="entry name" value="Bac_export_3"/>
    <property type="match status" value="1"/>
</dbReference>
<keyword evidence="8" id="KW-0282">Flagellum</keyword>
<keyword evidence="6 7" id="KW-0472">Membrane</keyword>
<keyword evidence="7" id="KW-0975">Bacterial flagellum</keyword>
<keyword evidence="5 7" id="KW-1133">Transmembrane helix</keyword>
<evidence type="ECO:0000256" key="6">
    <source>
        <dbReference type="ARBA" id="ARBA00023136"/>
    </source>
</evidence>
<keyword evidence="8" id="KW-0969">Cilium</keyword>
<comment type="function">
    <text evidence="7">Role in flagellar biosynthesis.</text>
</comment>
<dbReference type="PANTHER" id="PTHR34040:SF8">
    <property type="entry name" value="FLAGELLAR BIOSYNTHETIC PROTEIN FLIQ"/>
    <property type="match status" value="1"/>
</dbReference>
<organism evidence="8 9">
    <name type="scientific">Candidatus Photodesmus katoptron Akat1</name>
    <dbReference type="NCBI Taxonomy" id="1236703"/>
    <lineage>
        <taxon>Bacteria</taxon>
        <taxon>Pseudomonadati</taxon>
        <taxon>Pseudomonadota</taxon>
        <taxon>Gammaproteobacteria</taxon>
        <taxon>Vibrionales</taxon>
        <taxon>Vibrionaceae</taxon>
        <taxon>Candidatus Photodesmus</taxon>
    </lineage>
</organism>
<dbReference type="InterPro" id="IPR006305">
    <property type="entry name" value="FliQ"/>
</dbReference>
<comment type="subcellular location">
    <subcellularLocation>
        <location evidence="1 7">Cell membrane</location>
        <topology evidence="1">Multi-pass membrane protein</topology>
    </subcellularLocation>
    <subcellularLocation>
        <location evidence="7">Bacterial flagellum basal body</location>
    </subcellularLocation>
</comment>
<evidence type="ECO:0000256" key="2">
    <source>
        <dbReference type="ARBA" id="ARBA00006156"/>
    </source>
</evidence>
<keyword evidence="9" id="KW-1185">Reference proteome</keyword>
<keyword evidence="3 7" id="KW-1003">Cell membrane</keyword>
<dbReference type="PIRSF" id="PIRSF004669">
    <property type="entry name" value="FliQ"/>
    <property type="match status" value="1"/>
</dbReference>
<keyword evidence="4 7" id="KW-0812">Transmembrane</keyword>
<dbReference type="GO" id="GO:0005886">
    <property type="term" value="C:plasma membrane"/>
    <property type="evidence" value="ECO:0007669"/>
    <property type="project" value="UniProtKB-SubCell"/>
</dbReference>